<reference evidence="3" key="1">
    <citation type="submission" date="2015-09" db="EMBL/GenBank/DDBJ databases">
        <authorList>
            <person name="Graham D.E."/>
            <person name="Mahan K.M."/>
            <person name="Klingeman D.M."/>
            <person name="Fida T."/>
            <person name="Giannone R.J."/>
            <person name="Hettich R.L."/>
            <person name="Parry R.J."/>
            <person name="Spain J.C."/>
        </authorList>
    </citation>
    <scope>NUCLEOTIDE SEQUENCE [LARGE SCALE GENOMIC DNA]</scope>
    <source>
        <strain evidence="3">JCM 4701</strain>
    </source>
</reference>
<evidence type="ECO:0000313" key="2">
    <source>
        <dbReference type="EMBL" id="PNE40452.1"/>
    </source>
</evidence>
<dbReference type="EMBL" id="LJSN01000002">
    <property type="protein sequence ID" value="PNE40452.1"/>
    <property type="molecule type" value="Genomic_DNA"/>
</dbReference>
<protein>
    <submittedName>
        <fullName evidence="2">Uncharacterized protein</fullName>
    </submittedName>
</protein>
<comment type="caution">
    <text evidence="2">The sequence shown here is derived from an EMBL/GenBank/DDBJ whole genome shotgun (WGS) entry which is preliminary data.</text>
</comment>
<keyword evidence="1" id="KW-0175">Coiled coil</keyword>
<name>A0A2N8PHE9_STRNR</name>
<dbReference type="Proteomes" id="UP000236047">
    <property type="component" value="Unassembled WGS sequence"/>
</dbReference>
<dbReference type="RefSeq" id="WP_102923049.1">
    <property type="nucleotide sequence ID" value="NZ_LJSN01000002.1"/>
</dbReference>
<dbReference type="AlphaFoldDB" id="A0A2N8PHE9"/>
<organism evidence="2 3">
    <name type="scientific">Streptomyces noursei</name>
    <name type="common">Streptomyces albulus</name>
    <dbReference type="NCBI Taxonomy" id="1971"/>
    <lineage>
        <taxon>Bacteria</taxon>
        <taxon>Bacillati</taxon>
        <taxon>Actinomycetota</taxon>
        <taxon>Actinomycetes</taxon>
        <taxon>Kitasatosporales</taxon>
        <taxon>Streptomycetaceae</taxon>
        <taxon>Streptomyces</taxon>
    </lineage>
</organism>
<dbReference type="Gene3D" id="1.20.5.340">
    <property type="match status" value="1"/>
</dbReference>
<feature type="coiled-coil region" evidence="1">
    <location>
        <begin position="15"/>
        <end position="63"/>
    </location>
</feature>
<evidence type="ECO:0000313" key="3">
    <source>
        <dbReference type="Proteomes" id="UP000236047"/>
    </source>
</evidence>
<keyword evidence="3" id="KW-1185">Reference proteome</keyword>
<sequence>MNQVGYLPPHIHRNLAETDQTIADAKAELATLQQQVPQDQSAIDGLKERIENEEEAVARLKKNGPGPFPTAFTCTAEYWLASYDPKAPWIVSRESQDLDAQA</sequence>
<proteinExistence type="predicted"/>
<evidence type="ECO:0000256" key="1">
    <source>
        <dbReference type="SAM" id="Coils"/>
    </source>
</evidence>
<gene>
    <name evidence="2" type="ORF">AOB60_05815</name>
</gene>
<accession>A0A2N8PHE9</accession>